<dbReference type="Pfam" id="PF02826">
    <property type="entry name" value="2-Hacid_dh_C"/>
    <property type="match status" value="1"/>
</dbReference>
<dbReference type="PANTHER" id="PTHR46029:SF7">
    <property type="entry name" value="C-TERMINAL-BINDING PROTEIN"/>
    <property type="match status" value="1"/>
</dbReference>
<feature type="compositionally biased region" description="Polar residues" evidence="6">
    <location>
        <begin position="164"/>
        <end position="174"/>
    </location>
</feature>
<feature type="compositionally biased region" description="Low complexity" evidence="6">
    <location>
        <begin position="227"/>
        <end position="236"/>
    </location>
</feature>
<reference evidence="9" key="1">
    <citation type="submission" date="2022-11" db="UniProtKB">
        <authorList>
            <consortium name="WormBaseParasite"/>
        </authorList>
    </citation>
    <scope>IDENTIFICATION</scope>
</reference>
<evidence type="ECO:0000259" key="7">
    <source>
        <dbReference type="PROSITE" id="PS50950"/>
    </source>
</evidence>
<sequence length="553" mass="61878">MICCELRPPSPFLSRLSWLEHVDASRKAFIIYLTIKNWLPQWFSSSFDEIFLITLSDMPTTCGFPNCKFRSRYRGQEDNRHFYRIPKRPAVLRQKWLEAIGRTEATVVSQLRICSGHFSGGEKKDGDIPVPDPEIDTPLCIELPPKEPKGDRKRLKMSVLSPGNMRNNSRSLLSPNHHFGKHVTNNNNSTIRSSLTPTSYPRGKSHHFGSGGGGSDFQTKRQKHGPSSCSSKSCDFSTSDNRKSADAFLPGSFHYEHARNHSIEDLLSASFFSNDLTLSKHMNSLATTSKPLVALLDGRDCSVEMPHLKDIATVAFCDAQSVQEIHDRVLKEAVAVLMWHTIHLNKDDLRKFRSLRLIVRIGADYDNVDIKSAGELGIAVCNVTGFCIEEVADSTLCMILSLYRKLDASSTASNMTMRRGGTTSTKFDFWKMNNIHHNSGETTLSQSGGRIKGQRLGLIGLGAVGVAVAIRAKAFAFDVRFYDPYLPDGYFVLSVSLELNFKYQCHDIVQQKINSVRLCVCCSGVTGYSLRGMPRIHHHHYNHSFRVGARSAT</sequence>
<dbReference type="GO" id="GO:0003713">
    <property type="term" value="F:transcription coactivator activity"/>
    <property type="evidence" value="ECO:0007669"/>
    <property type="project" value="TreeGrafter"/>
</dbReference>
<dbReference type="InterPro" id="IPR006139">
    <property type="entry name" value="D-isomer_2_OHA_DH_cat_dom"/>
</dbReference>
<proteinExistence type="predicted"/>
<evidence type="ECO:0000256" key="2">
    <source>
        <dbReference type="ARBA" id="ARBA00022771"/>
    </source>
</evidence>
<dbReference type="SUPFAM" id="SSF51735">
    <property type="entry name" value="NAD(P)-binding Rossmann-fold domains"/>
    <property type="match status" value="1"/>
</dbReference>
<dbReference type="GO" id="GO:0140297">
    <property type="term" value="F:DNA-binding transcription factor binding"/>
    <property type="evidence" value="ECO:0007669"/>
    <property type="project" value="TreeGrafter"/>
</dbReference>
<evidence type="ECO:0000256" key="6">
    <source>
        <dbReference type="SAM" id="MobiDB-lite"/>
    </source>
</evidence>
<dbReference type="GO" id="GO:0051287">
    <property type="term" value="F:NAD binding"/>
    <property type="evidence" value="ECO:0007669"/>
    <property type="project" value="InterPro"/>
</dbReference>
<dbReference type="SUPFAM" id="SSF52283">
    <property type="entry name" value="Formate/glycerate dehydrogenase catalytic domain-like"/>
    <property type="match status" value="1"/>
</dbReference>
<dbReference type="GO" id="GO:0016616">
    <property type="term" value="F:oxidoreductase activity, acting on the CH-OH group of donors, NAD or NADP as acceptor"/>
    <property type="evidence" value="ECO:0007669"/>
    <property type="project" value="InterPro"/>
</dbReference>
<dbReference type="AlphaFoldDB" id="A0A915KJD5"/>
<evidence type="ECO:0000313" key="9">
    <source>
        <dbReference type="WBParaSite" id="nRc.2.0.1.t38526-RA"/>
    </source>
</evidence>
<dbReference type="GO" id="GO:0005634">
    <property type="term" value="C:nucleus"/>
    <property type="evidence" value="ECO:0007669"/>
    <property type="project" value="TreeGrafter"/>
</dbReference>
<feature type="domain" description="THAP-type" evidence="7">
    <location>
        <begin position="58"/>
        <end position="134"/>
    </location>
</feature>
<evidence type="ECO:0000256" key="1">
    <source>
        <dbReference type="ARBA" id="ARBA00022723"/>
    </source>
</evidence>
<dbReference type="GO" id="GO:0001221">
    <property type="term" value="F:transcription coregulator binding"/>
    <property type="evidence" value="ECO:0007669"/>
    <property type="project" value="TreeGrafter"/>
</dbReference>
<dbReference type="InterPro" id="IPR006612">
    <property type="entry name" value="THAP_Znf"/>
</dbReference>
<evidence type="ECO:0000313" key="8">
    <source>
        <dbReference type="Proteomes" id="UP000887565"/>
    </source>
</evidence>
<dbReference type="Gene3D" id="3.40.50.720">
    <property type="entry name" value="NAD(P)-binding Rossmann-like Domain"/>
    <property type="match status" value="2"/>
</dbReference>
<evidence type="ECO:0000256" key="3">
    <source>
        <dbReference type="ARBA" id="ARBA00022833"/>
    </source>
</evidence>
<keyword evidence="8" id="KW-1185">Reference proteome</keyword>
<dbReference type="Proteomes" id="UP000887565">
    <property type="component" value="Unplaced"/>
</dbReference>
<organism evidence="8 9">
    <name type="scientific">Romanomermis culicivorax</name>
    <name type="common">Nematode worm</name>
    <dbReference type="NCBI Taxonomy" id="13658"/>
    <lineage>
        <taxon>Eukaryota</taxon>
        <taxon>Metazoa</taxon>
        <taxon>Ecdysozoa</taxon>
        <taxon>Nematoda</taxon>
        <taxon>Enoplea</taxon>
        <taxon>Dorylaimia</taxon>
        <taxon>Mermithida</taxon>
        <taxon>Mermithoidea</taxon>
        <taxon>Mermithidae</taxon>
        <taxon>Romanomermis</taxon>
    </lineage>
</organism>
<protein>
    <submittedName>
        <fullName evidence="9">THAP-type domain-containing protein</fullName>
    </submittedName>
</protein>
<dbReference type="GO" id="GO:0003677">
    <property type="term" value="F:DNA binding"/>
    <property type="evidence" value="ECO:0007669"/>
    <property type="project" value="UniProtKB-UniRule"/>
</dbReference>
<dbReference type="Pfam" id="PF00389">
    <property type="entry name" value="2-Hacid_dh"/>
    <property type="match status" value="1"/>
</dbReference>
<accession>A0A915KJD5</accession>
<name>A0A915KJD5_ROMCU</name>
<dbReference type="PROSITE" id="PS50950">
    <property type="entry name" value="ZF_THAP"/>
    <property type="match status" value="1"/>
</dbReference>
<dbReference type="GO" id="GO:0006357">
    <property type="term" value="P:regulation of transcription by RNA polymerase II"/>
    <property type="evidence" value="ECO:0007669"/>
    <property type="project" value="TreeGrafter"/>
</dbReference>
<feature type="compositionally biased region" description="Polar residues" evidence="6">
    <location>
        <begin position="183"/>
        <end position="199"/>
    </location>
</feature>
<keyword evidence="3" id="KW-0862">Zinc</keyword>
<feature type="region of interest" description="Disordered" evidence="6">
    <location>
        <begin position="121"/>
        <end position="236"/>
    </location>
</feature>
<dbReference type="PANTHER" id="PTHR46029">
    <property type="entry name" value="C-TERMINAL-BINDING PROTEIN"/>
    <property type="match status" value="1"/>
</dbReference>
<dbReference type="Pfam" id="PF05485">
    <property type="entry name" value="THAP"/>
    <property type="match status" value="1"/>
</dbReference>
<keyword evidence="2 5" id="KW-0863">Zinc-finger</keyword>
<dbReference type="GO" id="GO:0003714">
    <property type="term" value="F:transcription corepressor activity"/>
    <property type="evidence" value="ECO:0007669"/>
    <property type="project" value="TreeGrafter"/>
</dbReference>
<keyword evidence="4 5" id="KW-0238">DNA-binding</keyword>
<dbReference type="SUPFAM" id="SSF57716">
    <property type="entry name" value="Glucocorticoid receptor-like (DNA-binding domain)"/>
    <property type="match status" value="1"/>
</dbReference>
<dbReference type="InterPro" id="IPR051638">
    <property type="entry name" value="CTBP_dehydrogenase"/>
</dbReference>
<keyword evidence="1" id="KW-0479">Metal-binding</keyword>
<dbReference type="GO" id="GO:0008270">
    <property type="term" value="F:zinc ion binding"/>
    <property type="evidence" value="ECO:0007669"/>
    <property type="project" value="UniProtKB-KW"/>
</dbReference>
<dbReference type="InterPro" id="IPR036291">
    <property type="entry name" value="NAD(P)-bd_dom_sf"/>
</dbReference>
<dbReference type="InterPro" id="IPR006140">
    <property type="entry name" value="D-isomer_DH_NAD-bd"/>
</dbReference>
<dbReference type="WBParaSite" id="nRc.2.0.1.t38526-RA">
    <property type="protein sequence ID" value="nRc.2.0.1.t38526-RA"/>
    <property type="gene ID" value="nRc.2.0.1.g38526"/>
</dbReference>
<evidence type="ECO:0000256" key="5">
    <source>
        <dbReference type="PROSITE-ProRule" id="PRU00309"/>
    </source>
</evidence>
<evidence type="ECO:0000256" key="4">
    <source>
        <dbReference type="ARBA" id="ARBA00023125"/>
    </source>
</evidence>